<keyword evidence="1" id="KW-0732">Signal</keyword>
<evidence type="ECO:0000313" key="3">
    <source>
        <dbReference type="EMBL" id="KZV84632.1"/>
    </source>
</evidence>
<feature type="chain" id="PRO_5007856602" description="GAG-pre-integrase domain-containing protein" evidence="1">
    <location>
        <begin position="22"/>
        <end position="172"/>
    </location>
</feature>
<evidence type="ECO:0000313" key="4">
    <source>
        <dbReference type="Proteomes" id="UP000077266"/>
    </source>
</evidence>
<dbReference type="Pfam" id="PF13976">
    <property type="entry name" value="gag_pre-integrs"/>
    <property type="match status" value="1"/>
</dbReference>
<dbReference type="Proteomes" id="UP000077266">
    <property type="component" value="Unassembled WGS sequence"/>
</dbReference>
<feature type="non-terminal residue" evidence="3">
    <location>
        <position position="1"/>
    </location>
</feature>
<dbReference type="STRING" id="1314781.A0A165DIP4"/>
<dbReference type="InParanoid" id="A0A165DIP4"/>
<keyword evidence="4" id="KW-1185">Reference proteome</keyword>
<reference evidence="3 4" key="1">
    <citation type="journal article" date="2016" name="Mol. Biol. Evol.">
        <title>Comparative Genomics of Early-Diverging Mushroom-Forming Fungi Provides Insights into the Origins of Lignocellulose Decay Capabilities.</title>
        <authorList>
            <person name="Nagy L.G."/>
            <person name="Riley R."/>
            <person name="Tritt A."/>
            <person name="Adam C."/>
            <person name="Daum C."/>
            <person name="Floudas D."/>
            <person name="Sun H."/>
            <person name="Yadav J.S."/>
            <person name="Pangilinan J."/>
            <person name="Larsson K.H."/>
            <person name="Matsuura K."/>
            <person name="Barry K."/>
            <person name="Labutti K."/>
            <person name="Kuo R."/>
            <person name="Ohm R.A."/>
            <person name="Bhattacharya S.S."/>
            <person name="Shirouzu T."/>
            <person name="Yoshinaga Y."/>
            <person name="Martin F.M."/>
            <person name="Grigoriev I.V."/>
            <person name="Hibbett D.S."/>
        </authorList>
    </citation>
    <scope>NUCLEOTIDE SEQUENCE [LARGE SCALE GENOMIC DNA]</scope>
    <source>
        <strain evidence="3 4">HHB12029</strain>
    </source>
</reference>
<proteinExistence type="predicted"/>
<evidence type="ECO:0000259" key="2">
    <source>
        <dbReference type="Pfam" id="PF13976"/>
    </source>
</evidence>
<feature type="non-terminal residue" evidence="3">
    <location>
        <position position="172"/>
    </location>
</feature>
<name>A0A165DIP4_EXIGL</name>
<sequence length="172" mass="18771">VLFHNVLHVPALASNLLCVYALMTKGGFVLEGRDHTLSFRKDGRVVMTASVNERNTGYLNGKTAVSHAANAAAPAPVPLKLWHQRFCHRDPDAIRAMAKSGAVTGLRISGSGSVSGVCVHCLAGKQKRNPIPRGPRPRRDSPLRIVHFDLKGPLPRSREGYYYWALGVDDHS</sequence>
<protein>
    <recommendedName>
        <fullName evidence="2">GAG-pre-integrase domain-containing protein</fullName>
    </recommendedName>
</protein>
<evidence type="ECO:0000256" key="1">
    <source>
        <dbReference type="SAM" id="SignalP"/>
    </source>
</evidence>
<accession>A0A165DIP4</accession>
<feature type="signal peptide" evidence="1">
    <location>
        <begin position="1"/>
        <end position="21"/>
    </location>
</feature>
<dbReference type="OrthoDB" id="2713924at2759"/>
<gene>
    <name evidence="3" type="ORF">EXIGLDRAFT_580480</name>
</gene>
<dbReference type="EMBL" id="KV426217">
    <property type="protein sequence ID" value="KZV84632.1"/>
    <property type="molecule type" value="Genomic_DNA"/>
</dbReference>
<dbReference type="InterPro" id="IPR025724">
    <property type="entry name" value="GAG-pre-integrase_dom"/>
</dbReference>
<organism evidence="3 4">
    <name type="scientific">Exidia glandulosa HHB12029</name>
    <dbReference type="NCBI Taxonomy" id="1314781"/>
    <lineage>
        <taxon>Eukaryota</taxon>
        <taxon>Fungi</taxon>
        <taxon>Dikarya</taxon>
        <taxon>Basidiomycota</taxon>
        <taxon>Agaricomycotina</taxon>
        <taxon>Agaricomycetes</taxon>
        <taxon>Auriculariales</taxon>
        <taxon>Exidiaceae</taxon>
        <taxon>Exidia</taxon>
    </lineage>
</organism>
<dbReference type="AlphaFoldDB" id="A0A165DIP4"/>
<feature type="domain" description="GAG-pre-integrase" evidence="2">
    <location>
        <begin position="59"/>
        <end position="126"/>
    </location>
</feature>